<proteinExistence type="predicted"/>
<accession>A0AAW0TNH8</accession>
<dbReference type="AlphaFoldDB" id="A0AAW0TNH8"/>
<dbReference type="EMBL" id="JARAKH010000028">
    <property type="protein sequence ID" value="KAK8388996.1"/>
    <property type="molecule type" value="Genomic_DNA"/>
</dbReference>
<reference evidence="2 3" key="1">
    <citation type="submission" date="2023-03" db="EMBL/GenBank/DDBJ databases">
        <title>High-quality genome of Scylla paramamosain provides insights in environmental adaptation.</title>
        <authorList>
            <person name="Zhang L."/>
        </authorList>
    </citation>
    <scope>NUCLEOTIDE SEQUENCE [LARGE SCALE GENOMIC DNA]</scope>
    <source>
        <strain evidence="2">LZ_2023a</strain>
        <tissue evidence="2">Muscle</tissue>
    </source>
</reference>
<name>A0AAW0TNH8_SCYPA</name>
<organism evidence="2 3">
    <name type="scientific">Scylla paramamosain</name>
    <name type="common">Mud crab</name>
    <dbReference type="NCBI Taxonomy" id="85552"/>
    <lineage>
        <taxon>Eukaryota</taxon>
        <taxon>Metazoa</taxon>
        <taxon>Ecdysozoa</taxon>
        <taxon>Arthropoda</taxon>
        <taxon>Crustacea</taxon>
        <taxon>Multicrustacea</taxon>
        <taxon>Malacostraca</taxon>
        <taxon>Eumalacostraca</taxon>
        <taxon>Eucarida</taxon>
        <taxon>Decapoda</taxon>
        <taxon>Pleocyemata</taxon>
        <taxon>Brachyura</taxon>
        <taxon>Eubrachyura</taxon>
        <taxon>Portunoidea</taxon>
        <taxon>Portunidae</taxon>
        <taxon>Portuninae</taxon>
        <taxon>Scylla</taxon>
    </lineage>
</organism>
<gene>
    <name evidence="2" type="ORF">O3P69_020757</name>
</gene>
<evidence type="ECO:0000313" key="3">
    <source>
        <dbReference type="Proteomes" id="UP001487740"/>
    </source>
</evidence>
<protein>
    <submittedName>
        <fullName evidence="2">Uncharacterized protein</fullName>
    </submittedName>
</protein>
<sequence>MREAVRKTTRPVGLGSHLPPASRASQGVGVWVCGQRFQAVLARLPSDAVDRMNKLKCTQVLVNAVA</sequence>
<dbReference type="Proteomes" id="UP001487740">
    <property type="component" value="Unassembled WGS sequence"/>
</dbReference>
<evidence type="ECO:0000256" key="1">
    <source>
        <dbReference type="SAM" id="MobiDB-lite"/>
    </source>
</evidence>
<feature type="region of interest" description="Disordered" evidence="1">
    <location>
        <begin position="1"/>
        <end position="24"/>
    </location>
</feature>
<keyword evidence="3" id="KW-1185">Reference proteome</keyword>
<evidence type="ECO:0000313" key="2">
    <source>
        <dbReference type="EMBL" id="KAK8388996.1"/>
    </source>
</evidence>
<comment type="caution">
    <text evidence="2">The sequence shown here is derived from an EMBL/GenBank/DDBJ whole genome shotgun (WGS) entry which is preliminary data.</text>
</comment>